<dbReference type="SMART" id="SM00204">
    <property type="entry name" value="TGFB"/>
    <property type="match status" value="1"/>
</dbReference>
<evidence type="ECO:0000256" key="2">
    <source>
        <dbReference type="ARBA" id="ARBA00006656"/>
    </source>
</evidence>
<evidence type="ECO:0000256" key="3">
    <source>
        <dbReference type="ARBA" id="ARBA00022525"/>
    </source>
</evidence>
<evidence type="ECO:0000313" key="11">
    <source>
        <dbReference type="Proteomes" id="UP001164746"/>
    </source>
</evidence>
<name>A0ABY7DA21_MYAAR</name>
<feature type="chain" id="PRO_5045779691" evidence="8">
    <location>
        <begin position="20"/>
        <end position="475"/>
    </location>
</feature>
<feature type="domain" description="TGF-beta family profile" evidence="9">
    <location>
        <begin position="365"/>
        <end position="475"/>
    </location>
</feature>
<proteinExistence type="inferred from homology"/>
<dbReference type="InterPro" id="IPR001111">
    <property type="entry name" value="TGF-b_propeptide"/>
</dbReference>
<keyword evidence="8" id="KW-0732">Signal</keyword>
<keyword evidence="5" id="KW-1015">Disulfide bond</keyword>
<evidence type="ECO:0000256" key="1">
    <source>
        <dbReference type="ARBA" id="ARBA00004613"/>
    </source>
</evidence>
<comment type="similarity">
    <text evidence="2 6">Belongs to the TGF-beta family.</text>
</comment>
<feature type="compositionally biased region" description="Polar residues" evidence="7">
    <location>
        <begin position="115"/>
        <end position="130"/>
    </location>
</feature>
<protein>
    <submittedName>
        <fullName evidence="10">GDF11-like protein</fullName>
    </submittedName>
</protein>
<dbReference type="CDD" id="cd13751">
    <property type="entry name" value="TGF_beta_GDF8_like"/>
    <property type="match status" value="1"/>
</dbReference>
<keyword evidence="3" id="KW-0964">Secreted</keyword>
<dbReference type="InterPro" id="IPR017948">
    <property type="entry name" value="TGFb_CS"/>
</dbReference>
<evidence type="ECO:0000256" key="6">
    <source>
        <dbReference type="RuleBase" id="RU000354"/>
    </source>
</evidence>
<evidence type="ECO:0000256" key="8">
    <source>
        <dbReference type="SAM" id="SignalP"/>
    </source>
</evidence>
<reference evidence="10" key="1">
    <citation type="submission" date="2022-11" db="EMBL/GenBank/DDBJ databases">
        <title>Centuries of genome instability and evolution in soft-shell clam transmissible cancer (bioRxiv).</title>
        <authorList>
            <person name="Hart S.F.M."/>
            <person name="Yonemitsu M.A."/>
            <person name="Giersch R.M."/>
            <person name="Beal B.F."/>
            <person name="Arriagada G."/>
            <person name="Davis B.W."/>
            <person name="Ostrander E.A."/>
            <person name="Goff S.P."/>
            <person name="Metzger M.J."/>
        </authorList>
    </citation>
    <scope>NUCLEOTIDE SEQUENCE</scope>
    <source>
        <strain evidence="10">MELC-2E11</strain>
        <tissue evidence="10">Siphon/mantle</tissue>
    </source>
</reference>
<evidence type="ECO:0000256" key="7">
    <source>
        <dbReference type="SAM" id="MobiDB-lite"/>
    </source>
</evidence>
<accession>A0ABY7DA21</accession>
<evidence type="ECO:0000256" key="5">
    <source>
        <dbReference type="ARBA" id="ARBA00023157"/>
    </source>
</evidence>
<dbReference type="PANTHER" id="PTHR11848">
    <property type="entry name" value="TGF-BETA FAMILY"/>
    <property type="match status" value="1"/>
</dbReference>
<dbReference type="PROSITE" id="PS51362">
    <property type="entry name" value="TGF_BETA_2"/>
    <property type="match status" value="1"/>
</dbReference>
<dbReference type="Proteomes" id="UP001164746">
    <property type="component" value="Chromosome 1"/>
</dbReference>
<keyword evidence="11" id="KW-1185">Reference proteome</keyword>
<dbReference type="Gene3D" id="2.10.90.10">
    <property type="entry name" value="Cystine-knot cytokines"/>
    <property type="match status" value="1"/>
</dbReference>
<dbReference type="EMBL" id="CP111012">
    <property type="protein sequence ID" value="WAQ94113.1"/>
    <property type="molecule type" value="Genomic_DNA"/>
</dbReference>
<gene>
    <name evidence="10" type="ORF">MAR_006584</name>
</gene>
<organism evidence="10 11">
    <name type="scientific">Mya arenaria</name>
    <name type="common">Soft-shell clam</name>
    <dbReference type="NCBI Taxonomy" id="6604"/>
    <lineage>
        <taxon>Eukaryota</taxon>
        <taxon>Metazoa</taxon>
        <taxon>Spiralia</taxon>
        <taxon>Lophotrochozoa</taxon>
        <taxon>Mollusca</taxon>
        <taxon>Bivalvia</taxon>
        <taxon>Autobranchia</taxon>
        <taxon>Heteroconchia</taxon>
        <taxon>Euheterodonta</taxon>
        <taxon>Imparidentia</taxon>
        <taxon>Neoheterodontei</taxon>
        <taxon>Myida</taxon>
        <taxon>Myoidea</taxon>
        <taxon>Myidae</taxon>
        <taxon>Mya</taxon>
    </lineage>
</organism>
<dbReference type="Pfam" id="PF00688">
    <property type="entry name" value="TGFb_propeptide"/>
    <property type="match status" value="1"/>
</dbReference>
<dbReference type="SUPFAM" id="SSF57501">
    <property type="entry name" value="Cystine-knot cytokines"/>
    <property type="match status" value="1"/>
</dbReference>
<evidence type="ECO:0000259" key="9">
    <source>
        <dbReference type="PROSITE" id="PS51362"/>
    </source>
</evidence>
<evidence type="ECO:0000313" key="10">
    <source>
        <dbReference type="EMBL" id="WAQ94113.1"/>
    </source>
</evidence>
<feature type="region of interest" description="Disordered" evidence="7">
    <location>
        <begin position="107"/>
        <end position="139"/>
    </location>
</feature>
<dbReference type="Pfam" id="PF00019">
    <property type="entry name" value="TGF_beta"/>
    <property type="match status" value="1"/>
</dbReference>
<feature type="signal peptide" evidence="8">
    <location>
        <begin position="1"/>
        <end position="19"/>
    </location>
</feature>
<dbReference type="PROSITE" id="PS00250">
    <property type="entry name" value="TGF_BETA_1"/>
    <property type="match status" value="1"/>
</dbReference>
<evidence type="ECO:0000256" key="4">
    <source>
        <dbReference type="ARBA" id="ARBA00023030"/>
    </source>
</evidence>
<dbReference type="PANTHER" id="PTHR11848:SF262">
    <property type="entry name" value="LD29161P"/>
    <property type="match status" value="1"/>
</dbReference>
<dbReference type="Gene3D" id="2.60.120.970">
    <property type="match status" value="1"/>
</dbReference>
<dbReference type="InterPro" id="IPR001839">
    <property type="entry name" value="TGF-b_C"/>
</dbReference>
<comment type="subcellular location">
    <subcellularLocation>
        <location evidence="1">Secreted</location>
    </subcellularLocation>
</comment>
<keyword evidence="4 6" id="KW-0339">Growth factor</keyword>
<dbReference type="InterPro" id="IPR029034">
    <property type="entry name" value="Cystine-knot_cytokine"/>
</dbReference>
<dbReference type="InterPro" id="IPR015615">
    <property type="entry name" value="TGF-beta-rel"/>
</dbReference>
<sequence length="475" mass="55506">MNFISSVVYVCLCATVCSMAKIKSEEKEIQNKERDKSSMNLKRTFENKDDIPKDYLEQLMKRYEISEDPLADRDKRKQEFEEKYGVDYPYDDFNYYYYNYDTDVQAEPDEESDSVIDSNLNDKQPKGNDTSDGDENLTCPTCQLREEARVIRIETIRNTILDKIGFSSSNLPNMTGKVIPNLPSIQRLKDQHMMLADEPASDENTYIPEDELYGQIKRAYTIAQKPPAEFNIHLDGATYFEIPESVTSRRIQDASLWIYIKPTVQKQKKVFEIYLHIVEMKAKPHDILNGPKRYKKTTEEGWVEFKFAHIAHHWIKRPEANRGIIIHVLDSAGNNVAVTPQNEEDKEHFPMLEMSTTEHNDHHHRSKRFINNICSEREKRTTCCRYPLRVDFVQFGWDWVIAPTGYTANYCSGECRHRHLDNDPSAYLIQQATNDSSPCCAAQKWYPLAMLYFDHKHTVLYTYMQKMIVDRCACS</sequence>